<dbReference type="AlphaFoldDB" id="A0A0A1VW00"/>
<evidence type="ECO:0000313" key="3">
    <source>
        <dbReference type="Proteomes" id="UP000030321"/>
    </source>
</evidence>
<dbReference type="Proteomes" id="UP000030321">
    <property type="component" value="Unassembled WGS sequence"/>
</dbReference>
<dbReference type="Gene3D" id="1.10.260.40">
    <property type="entry name" value="lambda repressor-like DNA-binding domains"/>
    <property type="match status" value="1"/>
</dbReference>
<organism evidence="2 3">
    <name type="scientific">Microcystis aeruginosa NIES-44</name>
    <dbReference type="NCBI Taxonomy" id="449439"/>
    <lineage>
        <taxon>Bacteria</taxon>
        <taxon>Bacillati</taxon>
        <taxon>Cyanobacteriota</taxon>
        <taxon>Cyanophyceae</taxon>
        <taxon>Oscillatoriophycideae</taxon>
        <taxon>Chroococcales</taxon>
        <taxon>Microcystaceae</taxon>
        <taxon>Microcystis</taxon>
    </lineage>
</organism>
<evidence type="ECO:0000259" key="1">
    <source>
        <dbReference type="Pfam" id="PF13744"/>
    </source>
</evidence>
<gene>
    <name evidence="2" type="ORF">N44_03531</name>
</gene>
<dbReference type="SUPFAM" id="SSF47413">
    <property type="entry name" value="lambda repressor-like DNA-binding domains"/>
    <property type="match status" value="1"/>
</dbReference>
<dbReference type="Pfam" id="PF13744">
    <property type="entry name" value="HTH_37"/>
    <property type="match status" value="1"/>
</dbReference>
<protein>
    <recommendedName>
        <fullName evidence="1">HigA2-like helix-turn-helix domain-containing protein</fullName>
    </recommendedName>
</protein>
<evidence type="ECO:0000313" key="2">
    <source>
        <dbReference type="EMBL" id="GAL93779.1"/>
    </source>
</evidence>
<comment type="caution">
    <text evidence="2">The sequence shown here is derived from an EMBL/GenBank/DDBJ whole genome shotgun (WGS) entry which is preliminary data.</text>
</comment>
<dbReference type="RefSeq" id="WP_002752110.1">
    <property type="nucleotide sequence ID" value="NZ_BBPA01000047.1"/>
</dbReference>
<dbReference type="GO" id="GO:0003677">
    <property type="term" value="F:DNA binding"/>
    <property type="evidence" value="ECO:0007669"/>
    <property type="project" value="InterPro"/>
</dbReference>
<sequence>MSEEQFELVQGSGNVYRDFGDVDADVRQAKALLAAEIIKVLEKEDLSTRDAQVRTGINHSEFVQIRRANLGRFTIDRLISILGRLNQQVEITITTHPRTTDSSPMAS</sequence>
<accession>A0A0A1VW00</accession>
<proteinExistence type="predicted"/>
<dbReference type="EMBL" id="BBPA01000047">
    <property type="protein sequence ID" value="GAL93779.1"/>
    <property type="molecule type" value="Genomic_DNA"/>
</dbReference>
<feature type="domain" description="HigA2-like helix-turn-helix" evidence="1">
    <location>
        <begin position="15"/>
        <end position="93"/>
    </location>
</feature>
<dbReference type="GeneID" id="66708000"/>
<name>A0A0A1VW00_MICAE</name>
<dbReference type="InterPro" id="IPR039554">
    <property type="entry name" value="HigA2-like_HTH"/>
</dbReference>
<dbReference type="InterPro" id="IPR010982">
    <property type="entry name" value="Lambda_DNA-bd_dom_sf"/>
</dbReference>
<reference evidence="3" key="1">
    <citation type="journal article" date="2015" name="Genome">
        <title>Whole Genome Sequence of the Non-Microcystin-Producing Microcystis aeruginosa Strain NIES-44.</title>
        <authorList>
            <person name="Okano K."/>
            <person name="Miyata N."/>
            <person name="Ozaki Y."/>
        </authorList>
    </citation>
    <scope>NUCLEOTIDE SEQUENCE [LARGE SCALE GENOMIC DNA]</scope>
    <source>
        <strain evidence="3">NIES-44</strain>
    </source>
</reference>